<accession>A0A433XHH8</accession>
<reference evidence="2 3" key="1">
    <citation type="submission" date="2018-12" db="EMBL/GenBank/DDBJ databases">
        <authorList>
            <person name="Sun L."/>
            <person name="Chen Z."/>
        </authorList>
    </citation>
    <scope>NUCLEOTIDE SEQUENCE [LARGE SCALE GENOMIC DNA]</scope>
    <source>
        <strain evidence="2 3">3-5-3</strain>
    </source>
</reference>
<comment type="caution">
    <text evidence="2">The sequence shown here is derived from an EMBL/GenBank/DDBJ whole genome shotgun (WGS) entry which is preliminary data.</text>
</comment>
<organism evidence="2 3">
    <name type="scientific">Paenibacillus zeisoli</name>
    <dbReference type="NCBI Taxonomy" id="2496267"/>
    <lineage>
        <taxon>Bacteria</taxon>
        <taxon>Bacillati</taxon>
        <taxon>Bacillota</taxon>
        <taxon>Bacilli</taxon>
        <taxon>Bacillales</taxon>
        <taxon>Paenibacillaceae</taxon>
        <taxon>Paenibacillus</taxon>
    </lineage>
</organism>
<name>A0A433XHH8_9BACL</name>
<feature type="region of interest" description="Disordered" evidence="1">
    <location>
        <begin position="1"/>
        <end position="38"/>
    </location>
</feature>
<sequence>MRNSGNGGNGNKGSSGSGNGNGSNGNGSNGKKKNAPAKLSPQQIAVVVGLLTNVLEVNSILLDKDQNIEIVLTGSIRRKTKADRIAEELGDVSVADLLDAFVRKNT</sequence>
<gene>
    <name evidence="2" type="ORF">EJP77_07740</name>
</gene>
<dbReference type="OrthoDB" id="2942742at2"/>
<dbReference type="AlphaFoldDB" id="A0A433XHH8"/>
<dbReference type="RefSeq" id="WP_127198643.1">
    <property type="nucleotide sequence ID" value="NZ_RZNX01000002.1"/>
</dbReference>
<evidence type="ECO:0000313" key="3">
    <source>
        <dbReference type="Proteomes" id="UP000272464"/>
    </source>
</evidence>
<dbReference type="Proteomes" id="UP000272464">
    <property type="component" value="Unassembled WGS sequence"/>
</dbReference>
<keyword evidence="3" id="KW-1185">Reference proteome</keyword>
<evidence type="ECO:0000313" key="2">
    <source>
        <dbReference type="EMBL" id="RUT33529.1"/>
    </source>
</evidence>
<protein>
    <submittedName>
        <fullName evidence="2">Uncharacterized protein</fullName>
    </submittedName>
</protein>
<dbReference type="EMBL" id="RZNX01000002">
    <property type="protein sequence ID" value="RUT33529.1"/>
    <property type="molecule type" value="Genomic_DNA"/>
</dbReference>
<proteinExistence type="predicted"/>
<evidence type="ECO:0000256" key="1">
    <source>
        <dbReference type="SAM" id="MobiDB-lite"/>
    </source>
</evidence>
<feature type="compositionally biased region" description="Gly residues" evidence="1">
    <location>
        <begin position="1"/>
        <end position="28"/>
    </location>
</feature>